<protein>
    <submittedName>
        <fullName evidence="2">Uncharacterized protein</fullName>
    </submittedName>
</protein>
<sequence>MNRTLLSSISLASSSANSNRPTHAASRHASRPRCSSTGRAGTSERRSCSTPHRRRGPARLRTRTRTRTRTQFQTTTPASVGRPRRQDDARALDRRVARRLVMGTGLYVRSTSLHTACRYGIPSTSALDTLFSSMTLTIGLGRRQPAPERHRQNVHLHLRLLGRQPLLLVPGQTPAHGPDPLRPPSTSRLCFSGRWLSSQPGSTVPQHHEHLGLPRRLFIYRGAGLASGQADDIAIHSSDTLPQALQLGFASSRLPGADQGPCLAADSATTARTCFQLRVRPTPQTLVSLVPLADTACVWLAWPGSKDGRALVRAINLLLSQTRTGLQRNSSRQPKLPHGFLFS</sequence>
<accession>A0A8H4PUN5</accession>
<reference evidence="2 3" key="1">
    <citation type="journal article" date="2020" name="Genome Biol. Evol.">
        <title>A new high-quality draft genome assembly of the Chinese cordyceps Ophiocordyceps sinensis.</title>
        <authorList>
            <person name="Shu R."/>
            <person name="Zhang J."/>
            <person name="Meng Q."/>
            <person name="Zhang H."/>
            <person name="Zhou G."/>
            <person name="Li M."/>
            <person name="Wu P."/>
            <person name="Zhao Y."/>
            <person name="Chen C."/>
            <person name="Qin Q."/>
        </authorList>
    </citation>
    <scope>NUCLEOTIDE SEQUENCE [LARGE SCALE GENOMIC DNA]</scope>
    <source>
        <strain evidence="2 3">IOZ07</strain>
    </source>
</reference>
<organism evidence="2 3">
    <name type="scientific">Ophiocordyceps sinensis</name>
    <dbReference type="NCBI Taxonomy" id="72228"/>
    <lineage>
        <taxon>Eukaryota</taxon>
        <taxon>Fungi</taxon>
        <taxon>Dikarya</taxon>
        <taxon>Ascomycota</taxon>
        <taxon>Pezizomycotina</taxon>
        <taxon>Sordariomycetes</taxon>
        <taxon>Hypocreomycetidae</taxon>
        <taxon>Hypocreales</taxon>
        <taxon>Ophiocordycipitaceae</taxon>
        <taxon>Ophiocordyceps</taxon>
    </lineage>
</organism>
<keyword evidence="3" id="KW-1185">Reference proteome</keyword>
<evidence type="ECO:0000313" key="3">
    <source>
        <dbReference type="Proteomes" id="UP000557566"/>
    </source>
</evidence>
<evidence type="ECO:0000313" key="2">
    <source>
        <dbReference type="EMBL" id="KAF4510774.1"/>
    </source>
</evidence>
<comment type="caution">
    <text evidence="2">The sequence shown here is derived from an EMBL/GenBank/DDBJ whole genome shotgun (WGS) entry which is preliminary data.</text>
</comment>
<dbReference type="AlphaFoldDB" id="A0A8H4PUN5"/>
<name>A0A8H4PUN5_9HYPO</name>
<feature type="compositionally biased region" description="Basic residues" evidence="1">
    <location>
        <begin position="51"/>
        <end position="68"/>
    </location>
</feature>
<proteinExistence type="predicted"/>
<dbReference type="EMBL" id="JAAVMX010000003">
    <property type="protein sequence ID" value="KAF4510774.1"/>
    <property type="molecule type" value="Genomic_DNA"/>
</dbReference>
<dbReference type="Proteomes" id="UP000557566">
    <property type="component" value="Unassembled WGS sequence"/>
</dbReference>
<feature type="compositionally biased region" description="Low complexity" evidence="1">
    <location>
        <begin position="1"/>
        <end position="19"/>
    </location>
</feature>
<evidence type="ECO:0000256" key="1">
    <source>
        <dbReference type="SAM" id="MobiDB-lite"/>
    </source>
</evidence>
<gene>
    <name evidence="2" type="ORF">G6O67_002640</name>
</gene>
<feature type="region of interest" description="Disordered" evidence="1">
    <location>
        <begin position="1"/>
        <end position="92"/>
    </location>
</feature>